<feature type="binding site" evidence="7">
    <location>
        <position position="67"/>
    </location>
    <ligand>
        <name>Mg(2+)</name>
        <dbReference type="ChEBI" id="CHEBI:18420"/>
        <label>1</label>
    </ligand>
</feature>
<dbReference type="Proteomes" id="UP000245778">
    <property type="component" value="Unassembled WGS sequence"/>
</dbReference>
<evidence type="ECO:0000256" key="1">
    <source>
        <dbReference type="ARBA" id="ARBA00001946"/>
    </source>
</evidence>
<dbReference type="EMBL" id="QEKK01000005">
    <property type="protein sequence ID" value="PVY54691.1"/>
    <property type="molecule type" value="Genomic_DNA"/>
</dbReference>
<dbReference type="PROSITE" id="PS00387">
    <property type="entry name" value="PPASE"/>
    <property type="match status" value="1"/>
</dbReference>
<comment type="function">
    <text evidence="7">Catalyzes the hydrolysis of inorganic pyrophosphate (PPi) forming two phosphate ions.</text>
</comment>
<accession>A0A0S2W7N7</accession>
<reference evidence="8 10" key="1">
    <citation type="journal article" date="2015" name="Nat. Commun.">
        <title>Production of butyrate from lysine and the Amadori product fructoselysine by a human gut commensal.</title>
        <authorList>
            <person name="Bui T.P."/>
            <person name="Ritari J."/>
            <person name="Boeren S."/>
            <person name="de Waard P."/>
            <person name="Plugge C.M."/>
            <person name="de Vos W.M."/>
        </authorList>
    </citation>
    <scope>NUCLEOTIDE SEQUENCE [LARGE SCALE GENOMIC DNA]</scope>
    <source>
        <strain evidence="8 10">AF211</strain>
    </source>
</reference>
<dbReference type="FunFam" id="3.90.80.10:FF:000003">
    <property type="entry name" value="Inorganic pyrophosphatase"/>
    <property type="match status" value="1"/>
</dbReference>
<keyword evidence="3 7" id="KW-0479">Metal-binding</keyword>
<reference evidence="9 11" key="3">
    <citation type="submission" date="2018-04" db="EMBL/GenBank/DDBJ databases">
        <title>Genomic Encyclopedia of Type Strains, Phase IV (KMG-IV): sequencing the most valuable type-strain genomes for metagenomic binning, comparative biology and taxonomic classification.</title>
        <authorList>
            <person name="Goeker M."/>
        </authorList>
    </citation>
    <scope>NUCLEOTIDE SEQUENCE [LARGE SCALE GENOMIC DNA]</scope>
    <source>
        <strain evidence="9 11">DSM 26588</strain>
    </source>
</reference>
<evidence type="ECO:0000256" key="3">
    <source>
        <dbReference type="ARBA" id="ARBA00022723"/>
    </source>
</evidence>
<comment type="catalytic activity">
    <reaction evidence="6 7">
        <text>diphosphate + H2O = 2 phosphate + H(+)</text>
        <dbReference type="Rhea" id="RHEA:24576"/>
        <dbReference type="ChEBI" id="CHEBI:15377"/>
        <dbReference type="ChEBI" id="CHEBI:15378"/>
        <dbReference type="ChEBI" id="CHEBI:33019"/>
        <dbReference type="ChEBI" id="CHEBI:43474"/>
        <dbReference type="EC" id="3.6.1.1"/>
    </reaction>
</comment>
<proteinExistence type="inferred from homology"/>
<dbReference type="RefSeq" id="WP_033117354.1">
    <property type="nucleotide sequence ID" value="NZ_CALICV010000151.1"/>
</dbReference>
<dbReference type="SUPFAM" id="SSF50324">
    <property type="entry name" value="Inorganic pyrophosphatase"/>
    <property type="match status" value="1"/>
</dbReference>
<dbReference type="Proteomes" id="UP000064844">
    <property type="component" value="Chromosome"/>
</dbReference>
<feature type="binding site" evidence="7">
    <location>
        <position position="141"/>
    </location>
    <ligand>
        <name>substrate</name>
    </ligand>
</feature>
<evidence type="ECO:0000313" key="11">
    <source>
        <dbReference type="Proteomes" id="UP000245778"/>
    </source>
</evidence>
<comment type="cofactor">
    <cofactor evidence="1 7">
        <name>Mg(2+)</name>
        <dbReference type="ChEBI" id="CHEBI:18420"/>
    </cofactor>
</comment>
<feature type="binding site" evidence="7">
    <location>
        <position position="72"/>
    </location>
    <ligand>
        <name>Mg(2+)</name>
        <dbReference type="ChEBI" id="CHEBI:18420"/>
        <label>2</label>
    </ligand>
</feature>
<dbReference type="PANTHER" id="PTHR10286">
    <property type="entry name" value="INORGANIC PYROPHOSPHATASE"/>
    <property type="match status" value="1"/>
</dbReference>
<evidence type="ECO:0000256" key="7">
    <source>
        <dbReference type="HAMAP-Rule" id="MF_00209"/>
    </source>
</evidence>
<dbReference type="STRING" id="1297617.IB211_02617"/>
<dbReference type="CDD" id="cd00412">
    <property type="entry name" value="pyrophosphatase"/>
    <property type="match status" value="1"/>
</dbReference>
<sequence>MSNIWHDINPARIQPEDFIAVIEIPQGSKKKYELDKETGLIILDRVLHTSTHYPANYGFIPRTYGDDGDPLDVLVLCSEAMDPLTLVRVYPIGYISMLDGGKNDEKIIAIPFSDPTYNTYQDIWELPGHIFDEMAHFFSVYKALEGKEAVAGDVNDRKAAIQVICKAMDHYNETFLGSSDHTPERHSSR</sequence>
<protein>
    <recommendedName>
        <fullName evidence="7">Inorganic pyrophosphatase</fullName>
        <ecNumber evidence="7">3.6.1.1</ecNumber>
    </recommendedName>
    <alternativeName>
        <fullName evidence="7">Pyrophosphate phospho-hydrolase</fullName>
        <shortName evidence="7">PPase</shortName>
    </alternativeName>
</protein>
<dbReference type="EMBL" id="CP011307">
    <property type="protein sequence ID" value="ALP95008.1"/>
    <property type="molecule type" value="Genomic_DNA"/>
</dbReference>
<dbReference type="EC" id="3.6.1.1" evidence="7"/>
<dbReference type="PATRIC" id="fig|1297617.4.peg.2693"/>
<keyword evidence="5 7" id="KW-0460">Magnesium</keyword>
<keyword evidence="2 7" id="KW-0963">Cytoplasm</keyword>
<feature type="binding site" evidence="7">
    <location>
        <position position="57"/>
    </location>
    <ligand>
        <name>substrate</name>
    </ligand>
</feature>
<reference evidence="10" key="2">
    <citation type="submission" date="2015-04" db="EMBL/GenBank/DDBJ databases">
        <title>A butyrogenic pathway from the amino acid lysine in a human gut commensal.</title>
        <authorList>
            <person name="de Vos W.M."/>
            <person name="Bui N.T.P."/>
            <person name="Plugge C.M."/>
            <person name="Ritari J."/>
        </authorList>
    </citation>
    <scope>NUCLEOTIDE SEQUENCE [LARGE SCALE GENOMIC DNA]</scope>
    <source>
        <strain evidence="10">AF211</strain>
    </source>
</reference>
<evidence type="ECO:0000256" key="5">
    <source>
        <dbReference type="ARBA" id="ARBA00022842"/>
    </source>
</evidence>
<feature type="binding site" evidence="7">
    <location>
        <position position="45"/>
    </location>
    <ligand>
        <name>substrate</name>
    </ligand>
</feature>
<dbReference type="OrthoDB" id="5187599at2"/>
<evidence type="ECO:0000313" key="8">
    <source>
        <dbReference type="EMBL" id="ALP95008.1"/>
    </source>
</evidence>
<comment type="subcellular location">
    <subcellularLocation>
        <location evidence="7">Cytoplasm</location>
    </subcellularLocation>
</comment>
<evidence type="ECO:0000256" key="6">
    <source>
        <dbReference type="ARBA" id="ARBA00047820"/>
    </source>
</evidence>
<dbReference type="Pfam" id="PF00719">
    <property type="entry name" value="Pyrophosphatase"/>
    <property type="match status" value="1"/>
</dbReference>
<keyword evidence="10" id="KW-1185">Reference proteome</keyword>
<dbReference type="GO" id="GO:0004427">
    <property type="term" value="F:inorganic diphosphate phosphatase activity"/>
    <property type="evidence" value="ECO:0007669"/>
    <property type="project" value="UniProtKB-UniRule"/>
</dbReference>
<dbReference type="eggNOG" id="COG0221">
    <property type="taxonomic scope" value="Bacteria"/>
</dbReference>
<feature type="binding site" evidence="7">
    <location>
        <position position="31"/>
    </location>
    <ligand>
        <name>substrate</name>
    </ligand>
</feature>
<dbReference type="GO" id="GO:0000287">
    <property type="term" value="F:magnesium ion binding"/>
    <property type="evidence" value="ECO:0007669"/>
    <property type="project" value="UniProtKB-UniRule"/>
</dbReference>
<keyword evidence="4 7" id="KW-0378">Hydrolase</keyword>
<gene>
    <name evidence="7" type="primary">ppa</name>
    <name evidence="9" type="ORF">C7373_105111</name>
    <name evidence="8" type="ORF">IB211_02617</name>
</gene>
<dbReference type="AlphaFoldDB" id="A0A0S2W7N7"/>
<dbReference type="InterPro" id="IPR008162">
    <property type="entry name" value="Pyrophosphatase"/>
</dbReference>
<evidence type="ECO:0000313" key="10">
    <source>
        <dbReference type="Proteomes" id="UP000064844"/>
    </source>
</evidence>
<dbReference type="GeneID" id="93230108"/>
<organism evidence="8 10">
    <name type="scientific">Intestinimonas butyriciproducens</name>
    <dbReference type="NCBI Taxonomy" id="1297617"/>
    <lineage>
        <taxon>Bacteria</taxon>
        <taxon>Bacillati</taxon>
        <taxon>Bacillota</taxon>
        <taxon>Clostridia</taxon>
        <taxon>Eubacteriales</taxon>
        <taxon>Intestinimonas</taxon>
    </lineage>
</organism>
<feature type="binding site" evidence="7">
    <location>
        <position position="72"/>
    </location>
    <ligand>
        <name>Mg(2+)</name>
        <dbReference type="ChEBI" id="CHEBI:18420"/>
        <label>1</label>
    </ligand>
</feature>
<dbReference type="InterPro" id="IPR036649">
    <property type="entry name" value="Pyrophosphatase_sf"/>
</dbReference>
<name>A0A0S2W7N7_9FIRM</name>
<dbReference type="KEGG" id="ibu:IB211_02617"/>
<feature type="binding site" evidence="7">
    <location>
        <position position="104"/>
    </location>
    <ligand>
        <name>Mg(2+)</name>
        <dbReference type="ChEBI" id="CHEBI:18420"/>
        <label>1</label>
    </ligand>
</feature>
<evidence type="ECO:0000313" key="9">
    <source>
        <dbReference type="EMBL" id="PVY54691.1"/>
    </source>
</evidence>
<comment type="similarity">
    <text evidence="7">Belongs to the PPase family.</text>
</comment>
<evidence type="ECO:0000256" key="4">
    <source>
        <dbReference type="ARBA" id="ARBA00022801"/>
    </source>
</evidence>
<dbReference type="GO" id="GO:0005737">
    <property type="term" value="C:cytoplasm"/>
    <property type="evidence" value="ECO:0007669"/>
    <property type="project" value="UniProtKB-SubCell"/>
</dbReference>
<dbReference type="GO" id="GO:0006796">
    <property type="term" value="P:phosphate-containing compound metabolic process"/>
    <property type="evidence" value="ECO:0007669"/>
    <property type="project" value="InterPro"/>
</dbReference>
<comment type="subunit">
    <text evidence="7">Homohexamer.</text>
</comment>
<evidence type="ECO:0000256" key="2">
    <source>
        <dbReference type="ARBA" id="ARBA00022490"/>
    </source>
</evidence>
<dbReference type="HAMAP" id="MF_00209">
    <property type="entry name" value="Inorganic_PPase"/>
    <property type="match status" value="1"/>
</dbReference>
<dbReference type="Gene3D" id="3.90.80.10">
    <property type="entry name" value="Inorganic pyrophosphatase"/>
    <property type="match status" value="1"/>
</dbReference>